<dbReference type="PROSITE" id="PS51257">
    <property type="entry name" value="PROKAR_LIPOPROTEIN"/>
    <property type="match status" value="1"/>
</dbReference>
<dbReference type="EMBL" id="JACSGT010000002">
    <property type="protein sequence ID" value="MCF2221079.1"/>
    <property type="molecule type" value="Genomic_DNA"/>
</dbReference>
<name>A0ABS9CA71_9FLAO</name>
<accession>A0ABS9CA71</accession>
<protein>
    <recommendedName>
        <fullName evidence="3">Lipoprotein</fullName>
    </recommendedName>
</protein>
<keyword evidence="2" id="KW-1185">Reference proteome</keyword>
<evidence type="ECO:0000313" key="1">
    <source>
        <dbReference type="EMBL" id="MCF2221079.1"/>
    </source>
</evidence>
<evidence type="ECO:0000313" key="2">
    <source>
        <dbReference type="Proteomes" id="UP001430374"/>
    </source>
</evidence>
<evidence type="ECO:0008006" key="3">
    <source>
        <dbReference type="Google" id="ProtNLM"/>
    </source>
</evidence>
<proteinExistence type="predicted"/>
<reference evidence="1" key="1">
    <citation type="submission" date="2021-08" db="EMBL/GenBank/DDBJ databases">
        <title>Complete genome sequence of Chryseobacterium sp strain PS-8.</title>
        <authorList>
            <person name="Das S.K."/>
        </authorList>
    </citation>
    <scope>NUCLEOTIDE SEQUENCE</scope>
    <source>
        <strain evidence="1">PS-8</strain>
    </source>
</reference>
<comment type="caution">
    <text evidence="1">The sequence shown here is derived from an EMBL/GenBank/DDBJ whole genome shotgun (WGS) entry which is preliminary data.</text>
</comment>
<dbReference type="Proteomes" id="UP001430374">
    <property type="component" value="Unassembled WGS sequence"/>
</dbReference>
<sequence>MKTYKKIIAGLISTGTLFSCSGIQQATLAKSSINDKCRSELKKAVESILKEYDTVSEIGRNELGILRDSGGLVLRFPSTSISKYNGKEFHFVLNDPAEPKLTLFRYTSGSVTKTSTMKKGLKSIELTECNCVKK</sequence>
<gene>
    <name evidence="1" type="ORF">H9Q08_17470</name>
</gene>
<dbReference type="RefSeq" id="WP_235132425.1">
    <property type="nucleotide sequence ID" value="NZ_JACSGT010000002.1"/>
</dbReference>
<organism evidence="1 2">
    <name type="scientific">Chryseobacterium indicum</name>
    <dbReference type="NCBI Taxonomy" id="2766954"/>
    <lineage>
        <taxon>Bacteria</taxon>
        <taxon>Pseudomonadati</taxon>
        <taxon>Bacteroidota</taxon>
        <taxon>Flavobacteriia</taxon>
        <taxon>Flavobacteriales</taxon>
        <taxon>Weeksellaceae</taxon>
        <taxon>Chryseobacterium group</taxon>
        <taxon>Chryseobacterium</taxon>
    </lineage>
</organism>